<dbReference type="InterPro" id="IPR000792">
    <property type="entry name" value="Tscrpt_reg_LuxR_C"/>
</dbReference>
<dbReference type="GO" id="GO:0003677">
    <property type="term" value="F:DNA binding"/>
    <property type="evidence" value="ECO:0007669"/>
    <property type="project" value="InterPro"/>
</dbReference>
<dbReference type="Gene3D" id="3.40.50.2300">
    <property type="match status" value="1"/>
</dbReference>
<dbReference type="Proteomes" id="UP000664122">
    <property type="component" value="Unassembled WGS sequence"/>
</dbReference>
<comment type="caution">
    <text evidence="2">The sequence shown here is derived from an EMBL/GenBank/DDBJ whole genome shotgun (WGS) entry which is preliminary data.</text>
</comment>
<dbReference type="SMART" id="SM00421">
    <property type="entry name" value="HTH_LUXR"/>
    <property type="match status" value="1"/>
</dbReference>
<protein>
    <submittedName>
        <fullName evidence="2">Response regulator transcription factor</fullName>
    </submittedName>
</protein>
<dbReference type="PANTHER" id="PTHR45566:SF1">
    <property type="entry name" value="HTH-TYPE TRANSCRIPTIONAL REGULATOR YHJB-RELATED"/>
    <property type="match status" value="1"/>
</dbReference>
<accession>A0A939FW35</accession>
<dbReference type="PRINTS" id="PR00038">
    <property type="entry name" value="HTHLUXR"/>
</dbReference>
<dbReference type="InterPro" id="IPR011006">
    <property type="entry name" value="CheY-like_superfamily"/>
</dbReference>
<keyword evidence="3" id="KW-1185">Reference proteome</keyword>
<feature type="domain" description="HTH luxR-type" evidence="1">
    <location>
        <begin position="177"/>
        <end position="242"/>
    </location>
</feature>
<dbReference type="PROSITE" id="PS00622">
    <property type="entry name" value="HTH_LUXR_1"/>
    <property type="match status" value="1"/>
</dbReference>
<evidence type="ECO:0000313" key="2">
    <source>
        <dbReference type="EMBL" id="MBO0663038.1"/>
    </source>
</evidence>
<organism evidence="2 3">
    <name type="scientific">Jiella flava</name>
    <dbReference type="NCBI Taxonomy" id="2816857"/>
    <lineage>
        <taxon>Bacteria</taxon>
        <taxon>Pseudomonadati</taxon>
        <taxon>Pseudomonadota</taxon>
        <taxon>Alphaproteobacteria</taxon>
        <taxon>Hyphomicrobiales</taxon>
        <taxon>Aurantimonadaceae</taxon>
        <taxon>Jiella</taxon>
    </lineage>
</organism>
<dbReference type="PANTHER" id="PTHR45566">
    <property type="entry name" value="HTH-TYPE TRANSCRIPTIONAL REGULATOR YHJB-RELATED"/>
    <property type="match status" value="1"/>
</dbReference>
<dbReference type="SUPFAM" id="SSF46894">
    <property type="entry name" value="C-terminal effector domain of the bipartite response regulators"/>
    <property type="match status" value="1"/>
</dbReference>
<evidence type="ECO:0000259" key="1">
    <source>
        <dbReference type="PROSITE" id="PS50043"/>
    </source>
</evidence>
<reference evidence="2" key="1">
    <citation type="submission" date="2021-03" db="EMBL/GenBank/DDBJ databases">
        <title>Whole genome sequence of Jiella sp. CQZ9-1.</title>
        <authorList>
            <person name="Tuo L."/>
        </authorList>
    </citation>
    <scope>NUCLEOTIDE SEQUENCE</scope>
    <source>
        <strain evidence="2">CQZ9-1</strain>
    </source>
</reference>
<dbReference type="EMBL" id="JAFMPP010000008">
    <property type="protein sequence ID" value="MBO0663038.1"/>
    <property type="molecule type" value="Genomic_DNA"/>
</dbReference>
<dbReference type="AlphaFoldDB" id="A0A939FW35"/>
<gene>
    <name evidence="2" type="ORF">J1C48_10660</name>
</gene>
<evidence type="ECO:0000313" key="3">
    <source>
        <dbReference type="Proteomes" id="UP000664122"/>
    </source>
</evidence>
<dbReference type="SUPFAM" id="SSF52172">
    <property type="entry name" value="CheY-like"/>
    <property type="match status" value="1"/>
</dbReference>
<dbReference type="InterPro" id="IPR051015">
    <property type="entry name" value="EvgA-like"/>
</dbReference>
<dbReference type="RefSeq" id="WP_207257827.1">
    <property type="nucleotide sequence ID" value="NZ_JAFMPP010000008.1"/>
</dbReference>
<sequence length="259" mass="28864">MLSLETRDREAKIDPDEERAYSIPSSVRPIRLNVVDDRPLIRSCFGNSLIEADPCIEVSYFDSLEALVASHDDGSNDRLVLYCDTGTRSQVEKNLESIKTLTAQNPDLVLILLSEIEELEDMTQAFKCGVRGYIPTSASLDIAIQAIRLVDRGGIYVPHSILSHIGQSGKRATQNSQAAPADPFTNRQLSVINALRKGKPNKIIAYELNMCESTVKVHIRNIMKRLNAKNRTEVAYLLNEMEAEGRLNTDKNAPNSDLH</sequence>
<dbReference type="CDD" id="cd06170">
    <property type="entry name" value="LuxR_C_like"/>
    <property type="match status" value="1"/>
</dbReference>
<dbReference type="GO" id="GO:0006355">
    <property type="term" value="P:regulation of DNA-templated transcription"/>
    <property type="evidence" value="ECO:0007669"/>
    <property type="project" value="InterPro"/>
</dbReference>
<dbReference type="PROSITE" id="PS50043">
    <property type="entry name" value="HTH_LUXR_2"/>
    <property type="match status" value="1"/>
</dbReference>
<dbReference type="Pfam" id="PF00196">
    <property type="entry name" value="GerE"/>
    <property type="match status" value="1"/>
</dbReference>
<proteinExistence type="predicted"/>
<dbReference type="InterPro" id="IPR016032">
    <property type="entry name" value="Sig_transdc_resp-reg_C-effctor"/>
</dbReference>
<name>A0A939FW35_9HYPH</name>